<comment type="caution">
    <text evidence="2">The sequence shown here is derived from an EMBL/GenBank/DDBJ whole genome shotgun (WGS) entry which is preliminary data.</text>
</comment>
<protein>
    <submittedName>
        <fullName evidence="2">Uncharacterized protein</fullName>
    </submittedName>
</protein>
<feature type="region of interest" description="Disordered" evidence="1">
    <location>
        <begin position="30"/>
        <end position="50"/>
    </location>
</feature>
<evidence type="ECO:0000256" key="1">
    <source>
        <dbReference type="SAM" id="MobiDB-lite"/>
    </source>
</evidence>
<reference evidence="2" key="1">
    <citation type="submission" date="2021-02" db="EMBL/GenBank/DDBJ databases">
        <authorList>
            <person name="Nowell W R."/>
        </authorList>
    </citation>
    <scope>NUCLEOTIDE SEQUENCE</scope>
</reference>
<proteinExistence type="predicted"/>
<sequence length="50" mass="5597">MKQRKKSLSWENLNKSCECCSNHRKIPKLTKDLIHSPPPLPSSSSSNSSS</sequence>
<dbReference type="Proteomes" id="UP000663860">
    <property type="component" value="Unassembled WGS sequence"/>
</dbReference>
<name>A0A815UUZ8_9BILA</name>
<evidence type="ECO:0000313" key="3">
    <source>
        <dbReference type="Proteomes" id="UP000663860"/>
    </source>
</evidence>
<evidence type="ECO:0000313" key="2">
    <source>
        <dbReference type="EMBL" id="CAF1522436.1"/>
    </source>
</evidence>
<gene>
    <name evidence="2" type="ORF">IZO911_LOCUS45887</name>
</gene>
<dbReference type="EMBL" id="CAJNOE010006121">
    <property type="protein sequence ID" value="CAF1522436.1"/>
    <property type="molecule type" value="Genomic_DNA"/>
</dbReference>
<feature type="non-terminal residue" evidence="2">
    <location>
        <position position="50"/>
    </location>
</feature>
<dbReference type="AlphaFoldDB" id="A0A815UUZ8"/>
<accession>A0A815UUZ8</accession>
<organism evidence="2 3">
    <name type="scientific">Adineta steineri</name>
    <dbReference type="NCBI Taxonomy" id="433720"/>
    <lineage>
        <taxon>Eukaryota</taxon>
        <taxon>Metazoa</taxon>
        <taxon>Spiralia</taxon>
        <taxon>Gnathifera</taxon>
        <taxon>Rotifera</taxon>
        <taxon>Eurotatoria</taxon>
        <taxon>Bdelloidea</taxon>
        <taxon>Adinetida</taxon>
        <taxon>Adinetidae</taxon>
        <taxon>Adineta</taxon>
    </lineage>
</organism>